<keyword evidence="4" id="KW-1185">Reference proteome</keyword>
<reference key="1">
    <citation type="submission" date="2009-07" db="EMBL/GenBank/DDBJ databases">
        <authorList>
            <person name="Genoscope - CEA"/>
        </authorList>
    </citation>
    <scope>NUCLEOTIDE SEQUENCE</scope>
    <source>
        <strain>3As</strain>
    </source>
</reference>
<dbReference type="HOGENOM" id="CLU_826206_0_0_4"/>
<name>D6CTH0_THIA3</name>
<dbReference type="Proteomes" id="UP000078599">
    <property type="component" value="Unassembled WGS sequence"/>
</dbReference>
<organism evidence="1 3">
    <name type="scientific">Thiomonas arsenitoxydans (strain DSM 22701 / CIP 110005 / 3As)</name>
    <dbReference type="NCBI Taxonomy" id="426114"/>
    <lineage>
        <taxon>Bacteria</taxon>
        <taxon>Pseudomonadati</taxon>
        <taxon>Pseudomonadota</taxon>
        <taxon>Betaproteobacteria</taxon>
        <taxon>Burkholderiales</taxon>
        <taxon>Thiomonas</taxon>
    </lineage>
</organism>
<accession>D6CTH0</accession>
<evidence type="ECO:0000313" key="2">
    <source>
        <dbReference type="EMBL" id="CQR32219.1"/>
    </source>
</evidence>
<gene>
    <name evidence="1" type="ordered locus">THI_1925</name>
    <name evidence="2" type="ORF">THICB1_20103</name>
</gene>
<proteinExistence type="predicted"/>
<dbReference type="EMBL" id="FP475956">
    <property type="protein sequence ID" value="CAZ88589.1"/>
    <property type="molecule type" value="Genomic_DNA"/>
</dbReference>
<evidence type="ECO:0000313" key="4">
    <source>
        <dbReference type="Proteomes" id="UP000078599"/>
    </source>
</evidence>
<reference evidence="2 4" key="4">
    <citation type="submission" date="2015-03" db="EMBL/GenBank/DDBJ databases">
        <authorList>
            <person name="Regsiter A."/>
            <person name="william w."/>
        </authorList>
    </citation>
    <scope>NUCLEOTIDE SEQUENCE [LARGE SCALE GENOMIC DNA]</scope>
    <source>
        <strain evidence="2 4">CB1</strain>
    </source>
</reference>
<dbReference type="EMBL" id="CTRI01000012">
    <property type="protein sequence ID" value="CQR32219.1"/>
    <property type="molecule type" value="Genomic_DNA"/>
</dbReference>
<protein>
    <submittedName>
        <fullName evidence="1">Uncharacterized protein</fullName>
    </submittedName>
</protein>
<dbReference type="AlphaFoldDB" id="D6CTH0"/>
<evidence type="ECO:0000313" key="3">
    <source>
        <dbReference type="Proteomes" id="UP000002372"/>
    </source>
</evidence>
<reference evidence="3" key="2">
    <citation type="journal article" date="2010" name="PLoS Genet.">
        <title>Structure, function, and evolution of the Thiomonas spp. genome.</title>
        <authorList>
            <person name="Arsene-Ploetze F."/>
            <person name="Koechler S."/>
            <person name="Marchal M."/>
            <person name="Coppee J.Y."/>
            <person name="Chandler M."/>
            <person name="Bonnefoy V."/>
            <person name="Brochier-Armanet C."/>
            <person name="Barakat M."/>
            <person name="Barbe V."/>
            <person name="Battaglia-Brunet F."/>
            <person name="Bruneel O."/>
            <person name="Bryan C.G."/>
            <person name="Cleiss-Arnold J."/>
            <person name="Cruveiller S."/>
            <person name="Erhardt M."/>
            <person name="Heinrich-Salmeron A."/>
            <person name="Hommais F."/>
            <person name="Joulian C."/>
            <person name="Krin E."/>
            <person name="Lieutaud A."/>
            <person name="Lievremont D."/>
            <person name="Michel C."/>
            <person name="Muller D."/>
            <person name="Ortet P."/>
            <person name="Proux C."/>
            <person name="Siguier P."/>
            <person name="Roche D."/>
            <person name="Rouy Z."/>
            <person name="Salvignol G."/>
            <person name="Slyemi D."/>
            <person name="Talla E."/>
            <person name="Weiss S."/>
            <person name="Weissenbach J."/>
            <person name="Medigue C."/>
            <person name="Bertin P.N."/>
        </authorList>
    </citation>
    <scope>NUCLEOTIDE SEQUENCE [LARGE SCALE GENOMIC DNA]</scope>
    <source>
        <strain evidence="3">DSM 22701 / CIP 110005 / 3As</strain>
    </source>
</reference>
<dbReference type="Proteomes" id="UP000002372">
    <property type="component" value="Chromosome"/>
</dbReference>
<dbReference type="RefSeq" id="WP_013105908.1">
    <property type="nucleotide sequence ID" value="NC_014145.1"/>
</dbReference>
<dbReference type="KEGG" id="thi:THI_1925"/>
<reference evidence="1" key="3">
    <citation type="submission" date="2010-07" db="EMBL/GenBank/DDBJ databases">
        <authorList>
            <person name="Genoscope - CEA"/>
        </authorList>
    </citation>
    <scope>NUCLEOTIDE SEQUENCE</scope>
    <source>
        <strain evidence="1">3As</strain>
    </source>
</reference>
<sequence length="336" mass="37378">MVSEKILSTRSLLELIDLFERSIHAVANGDGQRLRGVPGWDLWRCGALSDSDLAAWTERIGYAGSYPAPLGDDRVPVDIEEDDDPGRYRYRCPETFRTKYVSADLVAVHAVDAVKLLTYLADLLGVPQAQRSGITAPTIDGVLWRLGKMRIAHAQVDAWVVRGLSSSTEKVFEHFRAPPLPDQGLIFTTGQDLPAIVMPPRAYRIVPIASALVDHAIKPYVDIDLIHRLLLAPAGTKVEKSLPVRFDRYSNTLVIATKSDKPWPIKGARQIAVVSHLFEQFENGRHWVPAREILDAVYGPKKSGRSQRIQNIFSGNLIWEDYIAGDGNGKYGFNLD</sequence>
<evidence type="ECO:0000313" key="1">
    <source>
        <dbReference type="EMBL" id="CAZ88589.1"/>
    </source>
</evidence>
<dbReference type="eggNOG" id="ENOG502ZB2E">
    <property type="taxonomic scope" value="Bacteria"/>
</dbReference>